<dbReference type="Pfam" id="PF13292">
    <property type="entry name" value="DXP_synthase_N"/>
    <property type="match status" value="1"/>
</dbReference>
<dbReference type="InterPro" id="IPR029061">
    <property type="entry name" value="THDP-binding"/>
</dbReference>
<comment type="cofactor">
    <cofactor evidence="2">
        <name>thiamine diphosphate</name>
        <dbReference type="ChEBI" id="CHEBI:58937"/>
    </cofactor>
</comment>
<dbReference type="SUPFAM" id="SSF52518">
    <property type="entry name" value="Thiamin diphosphate-binding fold (THDP-binding)"/>
    <property type="match status" value="1"/>
</dbReference>
<dbReference type="PANTHER" id="PTHR47514:SF1">
    <property type="entry name" value="TRANSKETOLASE N-TERMINAL SECTION-RELATED"/>
    <property type="match status" value="1"/>
</dbReference>
<comment type="subunit">
    <text evidence="4">Homodimer.</text>
</comment>
<evidence type="ECO:0000256" key="5">
    <source>
        <dbReference type="ARBA" id="ARBA00022679"/>
    </source>
</evidence>
<proteinExistence type="inferred from homology"/>
<comment type="caution">
    <text evidence="9">The sequence shown here is derived from an EMBL/GenBank/DDBJ whole genome shotgun (WGS) entry which is preliminary data.</text>
</comment>
<evidence type="ECO:0000313" key="10">
    <source>
        <dbReference type="Proteomes" id="UP001501358"/>
    </source>
</evidence>
<reference evidence="9 10" key="1">
    <citation type="journal article" date="2019" name="Int. J. Syst. Evol. Microbiol.">
        <title>The Global Catalogue of Microorganisms (GCM) 10K type strain sequencing project: providing services to taxonomists for standard genome sequencing and annotation.</title>
        <authorList>
            <consortium name="The Broad Institute Genomics Platform"/>
            <consortium name="The Broad Institute Genome Sequencing Center for Infectious Disease"/>
            <person name="Wu L."/>
            <person name="Ma J."/>
        </authorList>
    </citation>
    <scope>NUCLEOTIDE SEQUENCE [LARGE SCALE GENOMIC DNA]</scope>
    <source>
        <strain evidence="9 10">JCM 6307</strain>
    </source>
</reference>
<feature type="region of interest" description="Disordered" evidence="8">
    <location>
        <begin position="37"/>
        <end position="58"/>
    </location>
</feature>
<keyword evidence="10" id="KW-1185">Reference proteome</keyword>
<protein>
    <recommendedName>
        <fullName evidence="11">Transketolase</fullName>
    </recommendedName>
</protein>
<dbReference type="RefSeq" id="WP_344381764.1">
    <property type="nucleotide sequence ID" value="NZ_BAAATA010000003.1"/>
</dbReference>
<evidence type="ECO:0008006" key="11">
    <source>
        <dbReference type="Google" id="ProtNLM"/>
    </source>
</evidence>
<evidence type="ECO:0000256" key="2">
    <source>
        <dbReference type="ARBA" id="ARBA00001964"/>
    </source>
</evidence>
<sequence length="609" mass="64215">MSGLLRRCEERATAVLPTLPPHERAVVEAELAALRTVADTGTGTDTATGTGTRPAPADPLTELRALARAVPERLYRDSAQVLRRMHEIAGSGNLESCLSSLGIVRACFDLGLVPAGRADAPAGQGDPVLVVGRGHIAPAFYAEHYVRGQFPFLPLTALHHGLTGVVHRDLGFSHTMRYSLGVGVAQAVSRAWELTRRGSDAKVVCLAGDGELQEGSTFEALRFAHDADLRNLVLVVDANGKGIEPLAKPLNRDYLAAYARELTEVGGTAPEVGDALAKLLEDEGPAVLVCRTRKGAHSFKPPAAPGAPPAKASFATTAGAALSAHLAETGRSAAVFTADMAARFGLAAGPPYTNVGLAETIGVGLTLSLPEDTLKVVATDAMYYMDSLSMLTEATTGVRNLLLLAGRNWAAWGGAHNAFNLLGLVLGARVYEPVTSAELDACLRHQHARPETAHVVSMVDARYDQPDWGCERDVDGAVWVVPPGPDRRRAVVTFGYAGVLVDAVNRDGEVAHLHCAALDPRLTAAQVAALRSFDRLLTVEYNGVQGGFGERLRARHLLDATVHGVRGDIATLVHDRQLAVHGMDPASLRELLTGGDRTGEVAACAGARA</sequence>
<evidence type="ECO:0000256" key="6">
    <source>
        <dbReference type="ARBA" id="ARBA00022842"/>
    </source>
</evidence>
<comment type="similarity">
    <text evidence="3">Belongs to the transketolase family.</text>
</comment>
<evidence type="ECO:0000256" key="1">
    <source>
        <dbReference type="ARBA" id="ARBA00001946"/>
    </source>
</evidence>
<accession>A0ABN3L206</accession>
<organism evidence="9 10">
    <name type="scientific">Streptomyces thermolineatus</name>
    <dbReference type="NCBI Taxonomy" id="44033"/>
    <lineage>
        <taxon>Bacteria</taxon>
        <taxon>Bacillati</taxon>
        <taxon>Actinomycetota</taxon>
        <taxon>Actinomycetes</taxon>
        <taxon>Kitasatosporales</taxon>
        <taxon>Streptomycetaceae</taxon>
        <taxon>Streptomyces</taxon>
    </lineage>
</organism>
<evidence type="ECO:0000256" key="7">
    <source>
        <dbReference type="ARBA" id="ARBA00023052"/>
    </source>
</evidence>
<evidence type="ECO:0000256" key="4">
    <source>
        <dbReference type="ARBA" id="ARBA00011738"/>
    </source>
</evidence>
<evidence type="ECO:0000256" key="3">
    <source>
        <dbReference type="ARBA" id="ARBA00007131"/>
    </source>
</evidence>
<gene>
    <name evidence="9" type="ORF">GCM10010406_08760</name>
</gene>
<dbReference type="PANTHER" id="PTHR47514">
    <property type="entry name" value="TRANSKETOLASE N-TERMINAL SECTION-RELATED"/>
    <property type="match status" value="1"/>
</dbReference>
<name>A0ABN3L206_9ACTN</name>
<comment type="cofactor">
    <cofactor evidence="1">
        <name>Mg(2+)</name>
        <dbReference type="ChEBI" id="CHEBI:18420"/>
    </cofactor>
</comment>
<keyword evidence="6" id="KW-0460">Magnesium</keyword>
<dbReference type="Proteomes" id="UP001501358">
    <property type="component" value="Unassembled WGS sequence"/>
</dbReference>
<evidence type="ECO:0000313" key="9">
    <source>
        <dbReference type="EMBL" id="GAA2474894.1"/>
    </source>
</evidence>
<keyword evidence="5" id="KW-0808">Transferase</keyword>
<keyword evidence="7" id="KW-0786">Thiamine pyrophosphate</keyword>
<dbReference type="InterPro" id="IPR005477">
    <property type="entry name" value="Dxylulose-5-P_synthase"/>
</dbReference>
<evidence type="ECO:0000256" key="8">
    <source>
        <dbReference type="SAM" id="MobiDB-lite"/>
    </source>
</evidence>
<dbReference type="EMBL" id="BAAATA010000003">
    <property type="protein sequence ID" value="GAA2474894.1"/>
    <property type="molecule type" value="Genomic_DNA"/>
</dbReference>
<dbReference type="Gene3D" id="3.40.50.970">
    <property type="match status" value="1"/>
</dbReference>